<accession>A0A8J4A1E6</accession>
<evidence type="ECO:0000256" key="3">
    <source>
        <dbReference type="ARBA" id="ARBA00023163"/>
    </source>
</evidence>
<reference evidence="5" key="1">
    <citation type="submission" date="2021-01" db="EMBL/GenBank/DDBJ databases">
        <title>Whole genome shotgun sequence of Virgisporangium ochraceum NBRC 16418.</title>
        <authorList>
            <person name="Komaki H."/>
            <person name="Tamura T."/>
        </authorList>
    </citation>
    <scope>NUCLEOTIDE SEQUENCE</scope>
    <source>
        <strain evidence="5">NBRC 16418</strain>
    </source>
</reference>
<dbReference type="GO" id="GO:0003677">
    <property type="term" value="F:DNA binding"/>
    <property type="evidence" value="ECO:0007669"/>
    <property type="project" value="UniProtKB-KW"/>
</dbReference>
<keyword evidence="3" id="KW-0804">Transcription</keyword>
<dbReference type="InterPro" id="IPR036390">
    <property type="entry name" value="WH_DNA-bd_sf"/>
</dbReference>
<proteinExistence type="predicted"/>
<organism evidence="5 6">
    <name type="scientific">Virgisporangium ochraceum</name>
    <dbReference type="NCBI Taxonomy" id="65505"/>
    <lineage>
        <taxon>Bacteria</taxon>
        <taxon>Bacillati</taxon>
        <taxon>Actinomycetota</taxon>
        <taxon>Actinomycetes</taxon>
        <taxon>Micromonosporales</taxon>
        <taxon>Micromonosporaceae</taxon>
        <taxon>Virgisporangium</taxon>
    </lineage>
</organism>
<evidence type="ECO:0000259" key="4">
    <source>
        <dbReference type="Pfam" id="PF01638"/>
    </source>
</evidence>
<dbReference type="PANTHER" id="PTHR33204">
    <property type="entry name" value="TRANSCRIPTIONAL REGULATOR, MARR FAMILY"/>
    <property type="match status" value="1"/>
</dbReference>
<evidence type="ECO:0000256" key="2">
    <source>
        <dbReference type="ARBA" id="ARBA00023125"/>
    </source>
</evidence>
<dbReference type="Gene3D" id="1.10.10.10">
    <property type="entry name" value="Winged helix-like DNA-binding domain superfamily/Winged helix DNA-binding domain"/>
    <property type="match status" value="1"/>
</dbReference>
<protein>
    <recommendedName>
        <fullName evidence="4">HTH hxlR-type domain-containing protein</fullName>
    </recommendedName>
</protein>
<comment type="caution">
    <text evidence="5">The sequence shown here is derived from an EMBL/GenBank/DDBJ whole genome shotgun (WGS) entry which is preliminary data.</text>
</comment>
<keyword evidence="6" id="KW-1185">Reference proteome</keyword>
<keyword evidence="2" id="KW-0238">DNA-binding</keyword>
<gene>
    <name evidence="5" type="ORF">Voc01_089710</name>
</gene>
<dbReference type="AlphaFoldDB" id="A0A8J4A1E6"/>
<keyword evidence="1" id="KW-0805">Transcription regulation</keyword>
<feature type="domain" description="HTH hxlR-type" evidence="4">
    <location>
        <begin position="28"/>
        <end position="110"/>
    </location>
</feature>
<evidence type="ECO:0000313" key="5">
    <source>
        <dbReference type="EMBL" id="GIJ74054.1"/>
    </source>
</evidence>
<dbReference type="RefSeq" id="WP_203933866.1">
    <property type="nucleotide sequence ID" value="NZ_BOPH01000129.1"/>
</dbReference>
<dbReference type="PANTHER" id="PTHR33204:SF37">
    <property type="entry name" value="HTH-TYPE TRANSCRIPTIONAL REGULATOR YODB"/>
    <property type="match status" value="1"/>
</dbReference>
<name>A0A8J4A1E6_9ACTN</name>
<dbReference type="EMBL" id="BOPH01000129">
    <property type="protein sequence ID" value="GIJ74054.1"/>
    <property type="molecule type" value="Genomic_DNA"/>
</dbReference>
<dbReference type="InterPro" id="IPR036388">
    <property type="entry name" value="WH-like_DNA-bd_sf"/>
</dbReference>
<dbReference type="SUPFAM" id="SSF46785">
    <property type="entry name" value="Winged helix' DNA-binding domain"/>
    <property type="match status" value="1"/>
</dbReference>
<evidence type="ECO:0000256" key="1">
    <source>
        <dbReference type="ARBA" id="ARBA00023015"/>
    </source>
</evidence>
<evidence type="ECO:0000313" key="6">
    <source>
        <dbReference type="Proteomes" id="UP000635606"/>
    </source>
</evidence>
<dbReference type="InterPro" id="IPR002577">
    <property type="entry name" value="HTH_HxlR"/>
</dbReference>
<sequence length="122" mass="13572">MRTDDSSTLAPPSAVDARLFHDAARRYGHRWAFDIIEELRRRPMRFNDLMRAITPTPHAKSLRDSLRRLQEQGLVAHPEAGEGARYEITAAGVGLAQVVTEFATNLQHWSATHLPSSGTDGP</sequence>
<dbReference type="Proteomes" id="UP000635606">
    <property type="component" value="Unassembled WGS sequence"/>
</dbReference>
<dbReference type="Pfam" id="PF01638">
    <property type="entry name" value="HxlR"/>
    <property type="match status" value="1"/>
</dbReference>